<dbReference type="OrthoDB" id="5596992at2759"/>
<sequence length="568" mass="63777">MASAFSVVRGAANTGSYSAAAGASNGPDSSHFTLTALSRWSILNKQLPPVDKIRVLHIYDFDNTLFKTPTPNPSLWLGQTIGSLANPDIFANGGWWHDNRILAATGEGVEKEEPRAWKGWWNEKIVELVRLSMKQPDALTVLLTGRSEQNFSQLIKRIVDSKGLEFDMIGLKPKVSPTNQRFQSTMHFKQLFINAMLETYVNAEDLRIYEDRPKHTKGFREFLAEYNRRQAIAPTRGPVAAEVIQVAELSTNLDPVVEVAEIQHMINHHNSLVANDPTKSALRIKKTVFFTSYMIKPEDSQKLMKLAQVPQGKRGHDLIYHGNNILICPRPCPPKIQEKVGGMGNKMLWEATGIACYQDRIWAVRMRPIPPEAKYHTENPVPLVVMALRRGARPIDAAKIEKWEGIPPHESFTIETTVGEKVVLRIESDDPKEDEYESQFPYKHSKRKHVSDDDWTPGNRQFPRQSTRGYHTRRAGRGHPTRGGNRGAGRGGRGRGGRAGYHNYRSLDDVEVDNQQGSHSQMDYDDAYPSLGQKPGRNRGGGNQGKYRGGGQNQGGQPPNAQDLQNYY</sequence>
<dbReference type="GO" id="GO:0003723">
    <property type="term" value="F:RNA binding"/>
    <property type="evidence" value="ECO:0007669"/>
    <property type="project" value="TreeGrafter"/>
</dbReference>
<organism evidence="3 4">
    <name type="scientific">Hapsidospora chrysogenum (strain ATCC 11550 / CBS 779.69 / DSM 880 / IAM 14645 / JCM 23072 / IMI 49137)</name>
    <name type="common">Acremonium chrysogenum</name>
    <dbReference type="NCBI Taxonomy" id="857340"/>
    <lineage>
        <taxon>Eukaryota</taxon>
        <taxon>Fungi</taxon>
        <taxon>Dikarya</taxon>
        <taxon>Ascomycota</taxon>
        <taxon>Pezizomycotina</taxon>
        <taxon>Sordariomycetes</taxon>
        <taxon>Hypocreomycetidae</taxon>
        <taxon>Hypocreales</taxon>
        <taxon>Bionectriaceae</taxon>
        <taxon>Hapsidospora</taxon>
    </lineage>
</organism>
<evidence type="ECO:0000256" key="1">
    <source>
        <dbReference type="SAM" id="MobiDB-lite"/>
    </source>
</evidence>
<dbReference type="InterPro" id="IPR018812">
    <property type="entry name" value="SAK_HAD"/>
</dbReference>
<feature type="compositionally biased region" description="Polar residues" evidence="1">
    <location>
        <begin position="458"/>
        <end position="469"/>
    </location>
</feature>
<feature type="region of interest" description="Disordered" evidence="1">
    <location>
        <begin position="429"/>
        <end position="568"/>
    </location>
</feature>
<evidence type="ECO:0000313" key="4">
    <source>
        <dbReference type="Proteomes" id="UP000029964"/>
    </source>
</evidence>
<evidence type="ECO:0000313" key="3">
    <source>
        <dbReference type="EMBL" id="KFH40919.1"/>
    </source>
</evidence>
<feature type="domain" description="Swiss Army Knife RNA repair protein HAD" evidence="2">
    <location>
        <begin position="68"/>
        <end position="271"/>
    </location>
</feature>
<dbReference type="Pfam" id="PF10307">
    <property type="entry name" value="HAD_SAK_1"/>
    <property type="match status" value="1"/>
</dbReference>
<reference evidence="4" key="1">
    <citation type="journal article" date="2014" name="Genome Announc.">
        <title>Genome sequence and annotation of Acremonium chrysogenum, producer of the beta-lactam antibiotic cephalosporin C.</title>
        <authorList>
            <person name="Terfehr D."/>
            <person name="Dahlmann T.A."/>
            <person name="Specht T."/>
            <person name="Zadra I."/>
            <person name="Kuernsteiner H."/>
            <person name="Kueck U."/>
        </authorList>
    </citation>
    <scope>NUCLEOTIDE SEQUENCE [LARGE SCALE GENOMIC DNA]</scope>
    <source>
        <strain evidence="4">ATCC 11550 / CBS 779.69 / DSM 880 / IAM 14645 / JCM 23072 / IMI 49137</strain>
    </source>
</reference>
<dbReference type="GO" id="GO:0000494">
    <property type="term" value="P:box C/D sno(s)RNA 3'-end processing"/>
    <property type="evidence" value="ECO:0007669"/>
    <property type="project" value="TreeGrafter"/>
</dbReference>
<dbReference type="GO" id="GO:0032040">
    <property type="term" value="C:small-subunit processome"/>
    <property type="evidence" value="ECO:0007669"/>
    <property type="project" value="TreeGrafter"/>
</dbReference>
<dbReference type="EMBL" id="JPKY01000157">
    <property type="protein sequence ID" value="KFH40919.1"/>
    <property type="molecule type" value="Genomic_DNA"/>
</dbReference>
<name>A0A086SUY7_HAPC1</name>
<dbReference type="AlphaFoldDB" id="A0A086SUY7"/>
<comment type="caution">
    <text evidence="3">The sequence shown here is derived from an EMBL/GenBank/DDBJ whole genome shotgun (WGS) entry which is preliminary data.</text>
</comment>
<proteinExistence type="predicted"/>
<feature type="compositionally biased region" description="Gly residues" evidence="1">
    <location>
        <begin position="538"/>
        <end position="554"/>
    </location>
</feature>
<protein>
    <recommendedName>
        <fullName evidence="2">Swiss Army Knife RNA repair protein HAD domain-containing protein</fullName>
    </recommendedName>
</protein>
<dbReference type="HOGENOM" id="CLU_022771_0_0_1"/>
<dbReference type="PANTHER" id="PTHR10335">
    <property type="entry name" value="RRNA 2-O-METHYLTRANSFERASE FIBRILLARIN"/>
    <property type="match status" value="1"/>
</dbReference>
<dbReference type="PANTHER" id="PTHR10335:SF23">
    <property type="entry name" value="OB FOLD-CONTAINING PROTEIN, NUCLEIC ACID BINDING"/>
    <property type="match status" value="1"/>
</dbReference>
<feature type="compositionally biased region" description="Basic residues" evidence="1">
    <location>
        <begin position="470"/>
        <end position="480"/>
    </location>
</feature>
<accession>A0A086SUY7</accession>
<evidence type="ECO:0000259" key="2">
    <source>
        <dbReference type="Pfam" id="PF10307"/>
    </source>
</evidence>
<gene>
    <name evidence="3" type="ORF">ACRE_083750</name>
</gene>
<dbReference type="GO" id="GO:1990259">
    <property type="term" value="F:histone H2AQ104 methyltransferase activity"/>
    <property type="evidence" value="ECO:0007669"/>
    <property type="project" value="TreeGrafter"/>
</dbReference>
<dbReference type="GO" id="GO:0031428">
    <property type="term" value="C:box C/D methylation guide snoRNP complex"/>
    <property type="evidence" value="ECO:0007669"/>
    <property type="project" value="TreeGrafter"/>
</dbReference>
<dbReference type="GO" id="GO:0008649">
    <property type="term" value="F:rRNA methyltransferase activity"/>
    <property type="evidence" value="ECO:0007669"/>
    <property type="project" value="TreeGrafter"/>
</dbReference>
<dbReference type="Proteomes" id="UP000029964">
    <property type="component" value="Unassembled WGS sequence"/>
</dbReference>
<keyword evidence="4" id="KW-1185">Reference proteome</keyword>